<evidence type="ECO:0000313" key="1">
    <source>
        <dbReference type="EMBL" id="VDN60998.1"/>
    </source>
</evidence>
<accession>A0A653AXC4</accession>
<dbReference type="EMBL" id="LR130779">
    <property type="protein sequence ID" value="VDN60998.1"/>
    <property type="molecule type" value="Genomic_DNA"/>
</dbReference>
<sequence>MRLNGLLPRVVDQALRKQLPIIQRFARHKH</sequence>
<gene>
    <name evidence="1" type="ORF">POT9AD_0002</name>
</gene>
<organism evidence="1">
    <name type="scientific">Ectopseudomonas oleovorans</name>
    <name type="common">Pseudomonas oleovorans</name>
    <dbReference type="NCBI Taxonomy" id="301"/>
    <lineage>
        <taxon>Bacteria</taxon>
        <taxon>Pseudomonadati</taxon>
        <taxon>Pseudomonadota</taxon>
        <taxon>Gammaproteobacteria</taxon>
        <taxon>Pseudomonadales</taxon>
        <taxon>Pseudomonadaceae</taxon>
        <taxon>Ectopseudomonas</taxon>
    </lineage>
</organism>
<reference evidence="1" key="1">
    <citation type="submission" date="2018-11" db="EMBL/GenBank/DDBJ databases">
        <authorList>
            <consortium name="Genoscope - CEA"/>
            <person name="William W."/>
        </authorList>
    </citation>
    <scope>NUCLEOTIDE SEQUENCE [LARGE SCALE GENOMIC DNA]</scope>
    <source>
        <strain evidence="1">T9AD</strain>
    </source>
</reference>
<dbReference type="AlphaFoldDB" id="A0A653AXC4"/>
<protein>
    <submittedName>
        <fullName evidence="1">Uncharacterized protein</fullName>
    </submittedName>
</protein>
<proteinExistence type="predicted"/>
<name>A0A653AXC4_ECTOL</name>